<sequence>MVLGVRESMQFAAPPRRLIVIEWPVMHLSLFYSPELFGFNGNIHNATSPYAWSSATFSTTLSSLRLTGDTDQFRSTANEVSTQGNLTQTSSTCTDKDYPQRSYINNTIDNGYIRQYSSTVLTPMSIINGYIHYDDVLTSSATGAFGLDVEGTVYLHTF</sequence>
<organism evidence="1 2">
    <name type="scientific">Pieris macdunnoughi</name>
    <dbReference type="NCBI Taxonomy" id="345717"/>
    <lineage>
        <taxon>Eukaryota</taxon>
        <taxon>Metazoa</taxon>
        <taxon>Ecdysozoa</taxon>
        <taxon>Arthropoda</taxon>
        <taxon>Hexapoda</taxon>
        <taxon>Insecta</taxon>
        <taxon>Pterygota</taxon>
        <taxon>Neoptera</taxon>
        <taxon>Endopterygota</taxon>
        <taxon>Lepidoptera</taxon>
        <taxon>Glossata</taxon>
        <taxon>Ditrysia</taxon>
        <taxon>Papilionoidea</taxon>
        <taxon>Pieridae</taxon>
        <taxon>Pierinae</taxon>
        <taxon>Pieris</taxon>
    </lineage>
</organism>
<gene>
    <name evidence="1" type="ORF">PMACD_LOCUS258</name>
</gene>
<keyword evidence="2" id="KW-1185">Reference proteome</keyword>
<reference evidence="1" key="1">
    <citation type="submission" date="2021-02" db="EMBL/GenBank/DDBJ databases">
        <authorList>
            <person name="Steward A R."/>
        </authorList>
    </citation>
    <scope>NUCLEOTIDE SEQUENCE</scope>
</reference>
<comment type="caution">
    <text evidence="1">The sequence shown here is derived from an EMBL/GenBank/DDBJ whole genome shotgun (WGS) entry which is preliminary data.</text>
</comment>
<evidence type="ECO:0000313" key="2">
    <source>
        <dbReference type="Proteomes" id="UP000663880"/>
    </source>
</evidence>
<dbReference type="EMBL" id="CAJOBZ010000001">
    <property type="protein sequence ID" value="CAF4744598.1"/>
    <property type="molecule type" value="Genomic_DNA"/>
</dbReference>
<name>A0A821L2K9_9NEOP</name>
<evidence type="ECO:0000313" key="1">
    <source>
        <dbReference type="EMBL" id="CAF4744598.1"/>
    </source>
</evidence>
<proteinExistence type="predicted"/>
<dbReference type="AlphaFoldDB" id="A0A821L2K9"/>
<accession>A0A821L2K9</accession>
<dbReference type="Proteomes" id="UP000663880">
    <property type="component" value="Unassembled WGS sequence"/>
</dbReference>
<protein>
    <submittedName>
        <fullName evidence="1">Uncharacterized protein</fullName>
    </submittedName>
</protein>